<protein>
    <recommendedName>
        <fullName evidence="3">GIY-YIG nuclease family protein</fullName>
    </recommendedName>
</protein>
<evidence type="ECO:0000313" key="2">
    <source>
        <dbReference type="Proteomes" id="UP000002210"/>
    </source>
</evidence>
<organism evidence="1 2">
    <name type="scientific">Bacillus cereus (strain 03BB102)</name>
    <dbReference type="NCBI Taxonomy" id="572264"/>
    <lineage>
        <taxon>Bacteria</taxon>
        <taxon>Bacillati</taxon>
        <taxon>Bacillota</taxon>
        <taxon>Bacilli</taxon>
        <taxon>Bacillales</taxon>
        <taxon>Bacillaceae</taxon>
        <taxon>Bacillus</taxon>
        <taxon>Bacillus cereus group</taxon>
    </lineage>
</organism>
<reference evidence="1 2" key="1">
    <citation type="submission" date="2009-02" db="EMBL/GenBank/DDBJ databases">
        <title>Genome sequence of Bacillus cereus 03BB102.</title>
        <authorList>
            <person name="Dodson R.J."/>
            <person name="Jackson P."/>
            <person name="Munk A.C."/>
            <person name="Brettin T."/>
            <person name="Bruce D."/>
            <person name="Detter C."/>
            <person name="Tapia R."/>
            <person name="Han C."/>
            <person name="Sutton G."/>
            <person name="Sims D."/>
        </authorList>
    </citation>
    <scope>NUCLEOTIDE SEQUENCE [LARGE SCALE GENOMIC DNA]</scope>
    <source>
        <strain evidence="1 2">03BB102</strain>
    </source>
</reference>
<dbReference type="EMBL" id="CP001407">
    <property type="protein sequence ID" value="ACO29814.1"/>
    <property type="molecule type" value="Genomic_DNA"/>
</dbReference>
<sequence length="48" mass="5996">MLKYVEFHEDKRTAMQAEYYFKQLNRKQKEEYMQKGERYVATKKLSTK</sequence>
<evidence type="ECO:0000313" key="1">
    <source>
        <dbReference type="EMBL" id="ACO29814.1"/>
    </source>
</evidence>
<dbReference type="InterPro" id="IPR035901">
    <property type="entry name" value="GIY-YIG_endonuc_sf"/>
</dbReference>
<accession>A0A158RRH6</accession>
<name>A0A158RRH6_BACC3</name>
<dbReference type="Gene3D" id="3.40.1440.10">
    <property type="entry name" value="GIY-YIG endonuclease"/>
    <property type="match status" value="1"/>
</dbReference>
<dbReference type="AlphaFoldDB" id="A0A158RRH6"/>
<proteinExistence type="predicted"/>
<evidence type="ECO:0008006" key="3">
    <source>
        <dbReference type="Google" id="ProtNLM"/>
    </source>
</evidence>
<dbReference type="Proteomes" id="UP000002210">
    <property type="component" value="Chromosome"/>
</dbReference>
<dbReference type="KEGG" id="bcx:BCA_0044"/>
<gene>
    <name evidence="1" type="ordered locus">BCA_0044</name>
</gene>